<dbReference type="GO" id="GO:0033388">
    <property type="term" value="P:putrescine biosynthetic process from arginine"/>
    <property type="evidence" value="ECO:0007669"/>
    <property type="project" value="TreeGrafter"/>
</dbReference>
<feature type="domain" description="CN hydrolase" evidence="2">
    <location>
        <begin position="1"/>
        <end position="235"/>
    </location>
</feature>
<dbReference type="GO" id="GO:0050126">
    <property type="term" value="F:N-carbamoylputrescine amidase activity"/>
    <property type="evidence" value="ECO:0007669"/>
    <property type="project" value="TreeGrafter"/>
</dbReference>
<evidence type="ECO:0000259" key="2">
    <source>
        <dbReference type="PROSITE" id="PS50263"/>
    </source>
</evidence>
<dbReference type="RefSeq" id="WP_092828659.1">
    <property type="nucleotide sequence ID" value="NZ_FOGS01000009.1"/>
</dbReference>
<dbReference type="Gene3D" id="3.60.110.10">
    <property type="entry name" value="Carbon-nitrogen hydrolase"/>
    <property type="match status" value="1"/>
</dbReference>
<keyword evidence="4" id="KW-1185">Reference proteome</keyword>
<evidence type="ECO:0000313" key="4">
    <source>
        <dbReference type="Proteomes" id="UP000198505"/>
    </source>
</evidence>
<dbReference type="CDD" id="cd07197">
    <property type="entry name" value="nitrilase"/>
    <property type="match status" value="1"/>
</dbReference>
<dbReference type="AlphaFoldDB" id="A0A1H9VD41"/>
<dbReference type="EMBL" id="FOGS01000009">
    <property type="protein sequence ID" value="SES19364.1"/>
    <property type="molecule type" value="Genomic_DNA"/>
</dbReference>
<protein>
    <submittedName>
        <fullName evidence="3">Predicted amidohydrolase</fullName>
    </submittedName>
</protein>
<dbReference type="PROSITE" id="PS50263">
    <property type="entry name" value="CN_HYDROLASE"/>
    <property type="match status" value="1"/>
</dbReference>
<gene>
    <name evidence="3" type="ORF">SAMN04487958_1096</name>
</gene>
<dbReference type="Pfam" id="PF00795">
    <property type="entry name" value="CN_hydrolase"/>
    <property type="match status" value="1"/>
</dbReference>
<dbReference type="STRING" id="416874.SAMN04487958_1096"/>
<evidence type="ECO:0000256" key="1">
    <source>
        <dbReference type="ARBA" id="ARBA00022801"/>
    </source>
</evidence>
<evidence type="ECO:0000313" key="3">
    <source>
        <dbReference type="EMBL" id="SES19364.1"/>
    </source>
</evidence>
<dbReference type="InterPro" id="IPR003010">
    <property type="entry name" value="C-N_Hydrolase"/>
</dbReference>
<keyword evidence="1 3" id="KW-0378">Hydrolase</keyword>
<reference evidence="4" key="1">
    <citation type="submission" date="2016-10" db="EMBL/GenBank/DDBJ databases">
        <authorList>
            <person name="Varghese N."/>
            <person name="Submissions S."/>
        </authorList>
    </citation>
    <scope>NUCLEOTIDE SEQUENCE [LARGE SCALE GENOMIC DNA]</scope>
    <source>
        <strain evidence="4">CGMCC 1.6495</strain>
    </source>
</reference>
<accession>A0A1H9VD41</accession>
<dbReference type="InterPro" id="IPR036526">
    <property type="entry name" value="C-N_Hydrolase_sf"/>
</dbReference>
<organism evidence="3 4">
    <name type="scientific">Vreelandella subterranea</name>
    <dbReference type="NCBI Taxonomy" id="416874"/>
    <lineage>
        <taxon>Bacteria</taxon>
        <taxon>Pseudomonadati</taxon>
        <taxon>Pseudomonadota</taxon>
        <taxon>Gammaproteobacteria</taxon>
        <taxon>Oceanospirillales</taxon>
        <taxon>Halomonadaceae</taxon>
        <taxon>Vreelandella</taxon>
    </lineage>
</organism>
<name>A0A1H9VD41_9GAMM</name>
<dbReference type="Proteomes" id="UP000198505">
    <property type="component" value="Unassembled WGS sequence"/>
</dbReference>
<sequence>MKVCAAQLRPIAGDFASNRAKHLELIELAVAQRADVVFFPELSLTGFEPRLADSLAVDINDHRLDVFQAWSDQHNLLIGVGMPIIVEEGVQIGMVWFTPGKARCFYSKQQLHPDEYPYFVPGSEQRVLKRDGCKLAPAICYESLQMSHADEVAALSAELYLASVAKPAGGLDKAMAHYPAVARHHHMSVIMANCVGPSDDFISVGQSAALNVHGELLAQMDAESEGLVVLDTVSGRASVKQLANMML</sequence>
<dbReference type="PANTHER" id="PTHR43674:SF2">
    <property type="entry name" value="BETA-UREIDOPROPIONASE"/>
    <property type="match status" value="1"/>
</dbReference>
<proteinExistence type="predicted"/>
<dbReference type="SUPFAM" id="SSF56317">
    <property type="entry name" value="Carbon-nitrogen hydrolase"/>
    <property type="match status" value="1"/>
</dbReference>
<dbReference type="InterPro" id="IPR050345">
    <property type="entry name" value="Aliph_Amidase/BUP"/>
</dbReference>
<dbReference type="PANTHER" id="PTHR43674">
    <property type="entry name" value="NITRILASE C965.09-RELATED"/>
    <property type="match status" value="1"/>
</dbReference>